<proteinExistence type="predicted"/>
<organism evidence="1 2">
    <name type="scientific">Catharanthus roseus</name>
    <name type="common">Madagascar periwinkle</name>
    <name type="synonym">Vinca rosea</name>
    <dbReference type="NCBI Taxonomy" id="4058"/>
    <lineage>
        <taxon>Eukaryota</taxon>
        <taxon>Viridiplantae</taxon>
        <taxon>Streptophyta</taxon>
        <taxon>Embryophyta</taxon>
        <taxon>Tracheophyta</taxon>
        <taxon>Spermatophyta</taxon>
        <taxon>Magnoliopsida</taxon>
        <taxon>eudicotyledons</taxon>
        <taxon>Gunneridae</taxon>
        <taxon>Pentapetalae</taxon>
        <taxon>asterids</taxon>
        <taxon>lamiids</taxon>
        <taxon>Gentianales</taxon>
        <taxon>Apocynaceae</taxon>
        <taxon>Rauvolfioideae</taxon>
        <taxon>Vinceae</taxon>
        <taxon>Catharanthinae</taxon>
        <taxon>Catharanthus</taxon>
    </lineage>
</organism>
<keyword evidence="2" id="KW-1185">Reference proteome</keyword>
<reference evidence="2" key="1">
    <citation type="journal article" date="2023" name="Nat. Plants">
        <title>Single-cell RNA sequencing provides a high-resolution roadmap for understanding the multicellular compartmentation of specialized metabolism.</title>
        <authorList>
            <person name="Sun S."/>
            <person name="Shen X."/>
            <person name="Li Y."/>
            <person name="Li Y."/>
            <person name="Wang S."/>
            <person name="Li R."/>
            <person name="Zhang H."/>
            <person name="Shen G."/>
            <person name="Guo B."/>
            <person name="Wei J."/>
            <person name="Xu J."/>
            <person name="St-Pierre B."/>
            <person name="Chen S."/>
            <person name="Sun C."/>
        </authorList>
    </citation>
    <scope>NUCLEOTIDE SEQUENCE [LARGE SCALE GENOMIC DNA]</scope>
</reference>
<accession>A0ACC0BTY3</accession>
<protein>
    <submittedName>
        <fullName evidence="1">Uncharacterized protein</fullName>
    </submittedName>
</protein>
<gene>
    <name evidence="1" type="ORF">M9H77_07094</name>
</gene>
<evidence type="ECO:0000313" key="1">
    <source>
        <dbReference type="EMBL" id="KAI5676144.1"/>
    </source>
</evidence>
<name>A0ACC0BTY3_CATRO</name>
<dbReference type="Proteomes" id="UP001060085">
    <property type="component" value="Linkage Group LG02"/>
</dbReference>
<sequence>MVQPTKSSSVKSLARPFVSTNIKYSYMVSSKGHTHGGSEDELVMLKSLKGKNKKRVREFARIREFLESSKKTRINKSYVGLFFAEKALNDIFCDNFYAKKYTLVKTRGMIVENYFVEEFYANFDDSICNVESSFNGVMYVRKGVVDVNVEELSAFLDIPIYYEIEGSCLKDDIDLYMVRRELTEGYKINWLDLGEKRVTKKTEADIKKVREVEARSKPPLKSFKSKVQFQEFQKQVISRQEDVVLNQTMPTGEIARQLVSQFISLKSGILGGFGTAPNKEAELEGKSLLST</sequence>
<evidence type="ECO:0000313" key="2">
    <source>
        <dbReference type="Proteomes" id="UP001060085"/>
    </source>
</evidence>
<comment type="caution">
    <text evidence="1">The sequence shown here is derived from an EMBL/GenBank/DDBJ whole genome shotgun (WGS) entry which is preliminary data.</text>
</comment>
<dbReference type="EMBL" id="CM044702">
    <property type="protein sequence ID" value="KAI5676144.1"/>
    <property type="molecule type" value="Genomic_DNA"/>
</dbReference>